<comment type="caution">
    <text evidence="3">The sequence shown here is derived from an EMBL/GenBank/DDBJ whole genome shotgun (WGS) entry which is preliminary data.</text>
</comment>
<evidence type="ECO:0000256" key="2">
    <source>
        <dbReference type="SAM" id="MobiDB-lite"/>
    </source>
</evidence>
<protein>
    <submittedName>
        <fullName evidence="3">Uncharacterized protein</fullName>
    </submittedName>
</protein>
<reference evidence="3 4" key="1">
    <citation type="submission" date="2024-03" db="EMBL/GenBank/DDBJ databases">
        <title>Adaptation during the transition from Ophiocordyceps entomopathogen to insect associate is accompanied by gene loss and intensified selection.</title>
        <authorList>
            <person name="Ward C.M."/>
            <person name="Onetto C.A."/>
            <person name="Borneman A.R."/>
        </authorList>
    </citation>
    <scope>NUCLEOTIDE SEQUENCE [LARGE SCALE GENOMIC DNA]</scope>
    <source>
        <strain evidence="3">AWRI1</strain>
        <tissue evidence="3">Single Adult Female</tissue>
    </source>
</reference>
<dbReference type="AlphaFoldDB" id="A0AAN9Y615"/>
<organism evidence="3 4">
    <name type="scientific">Parthenolecanium corni</name>
    <dbReference type="NCBI Taxonomy" id="536013"/>
    <lineage>
        <taxon>Eukaryota</taxon>
        <taxon>Metazoa</taxon>
        <taxon>Ecdysozoa</taxon>
        <taxon>Arthropoda</taxon>
        <taxon>Hexapoda</taxon>
        <taxon>Insecta</taxon>
        <taxon>Pterygota</taxon>
        <taxon>Neoptera</taxon>
        <taxon>Paraneoptera</taxon>
        <taxon>Hemiptera</taxon>
        <taxon>Sternorrhyncha</taxon>
        <taxon>Coccoidea</taxon>
        <taxon>Coccidae</taxon>
        <taxon>Parthenolecanium</taxon>
    </lineage>
</organism>
<evidence type="ECO:0000313" key="4">
    <source>
        <dbReference type="Proteomes" id="UP001367676"/>
    </source>
</evidence>
<proteinExistence type="predicted"/>
<gene>
    <name evidence="3" type="ORF">V9T40_008554</name>
</gene>
<name>A0AAN9Y615_9HEMI</name>
<dbReference type="Proteomes" id="UP001367676">
    <property type="component" value="Unassembled WGS sequence"/>
</dbReference>
<feature type="compositionally biased region" description="Polar residues" evidence="2">
    <location>
        <begin position="50"/>
        <end position="64"/>
    </location>
</feature>
<feature type="region of interest" description="Disordered" evidence="2">
    <location>
        <begin position="328"/>
        <end position="386"/>
    </location>
</feature>
<dbReference type="EMBL" id="JBBCAQ010000010">
    <property type="protein sequence ID" value="KAK7601113.1"/>
    <property type="molecule type" value="Genomic_DNA"/>
</dbReference>
<sequence length="432" mass="49760">MSKSQENLVKNNNPCPTTSKPKIRKNYCCIQEYNQLRNNLKTLQTITQNQTSVDKQSMPSNSKSKIMDSQKHKGNTSCEPLRNNSKTWFQVLQDSPNEETTAKISKSTEERHQQLSNCANLRENNDPKGLTLSLEDEKFLKTLVRINDLIQSECDDVRKASRTHQNISITDDDKFKTYMGKKLQEQSREQKEKQNLQAKALVKLLHNMQAVSKNSELQRETLDKLTRQVVQLREENKILEKLKEVRNDLESKLVSLSAENLFLKKQLQTVEQERDKANNLLEAKEKEINLLKEHITAIKGKIATKLDSEIRYDLDDRPFEFNLEDTFPNMPSNNESFDAPIRPASSSPTEEVLQKWKKRSSNGRPVENNGFQPNIQDDQESPGNGKAEATIRTQVLSNLKNNVKKTVEEFELDMKFNDVSLNLSDATYRMSI</sequence>
<keyword evidence="4" id="KW-1185">Reference proteome</keyword>
<accession>A0AAN9Y615</accession>
<evidence type="ECO:0000313" key="3">
    <source>
        <dbReference type="EMBL" id="KAK7601113.1"/>
    </source>
</evidence>
<feature type="region of interest" description="Disordered" evidence="2">
    <location>
        <begin position="50"/>
        <end position="80"/>
    </location>
</feature>
<evidence type="ECO:0000256" key="1">
    <source>
        <dbReference type="SAM" id="Coils"/>
    </source>
</evidence>
<keyword evidence="1" id="KW-0175">Coiled coil</keyword>
<feature type="coiled-coil region" evidence="1">
    <location>
        <begin position="208"/>
        <end position="301"/>
    </location>
</feature>